<evidence type="ECO:0000256" key="2">
    <source>
        <dbReference type="ARBA" id="ARBA00022737"/>
    </source>
</evidence>
<feature type="domain" description="C2H2-type" evidence="7">
    <location>
        <begin position="388"/>
        <end position="411"/>
    </location>
</feature>
<feature type="domain" description="C2H2-type" evidence="7">
    <location>
        <begin position="331"/>
        <end position="358"/>
    </location>
</feature>
<feature type="domain" description="C2H2-type" evidence="7">
    <location>
        <begin position="301"/>
        <end position="329"/>
    </location>
</feature>
<keyword evidence="1" id="KW-0479">Metal-binding</keyword>
<dbReference type="SMART" id="SM00355">
    <property type="entry name" value="ZnF_C2H2"/>
    <property type="match status" value="7"/>
</dbReference>
<feature type="domain" description="C2H2-type" evidence="7">
    <location>
        <begin position="360"/>
        <end position="387"/>
    </location>
</feature>
<keyword evidence="4" id="KW-0862">Zinc</keyword>
<name>A0A0K2UW14_LEPSM</name>
<dbReference type="PANTHER" id="PTHR24379:SF127">
    <property type="entry name" value="BLOODY FINGERS-RELATED"/>
    <property type="match status" value="1"/>
</dbReference>
<feature type="domain" description="C2H2-type" evidence="7">
    <location>
        <begin position="420"/>
        <end position="446"/>
    </location>
</feature>
<evidence type="ECO:0000313" key="8">
    <source>
        <dbReference type="EMBL" id="CDW41866.1"/>
    </source>
</evidence>
<dbReference type="InterPro" id="IPR036236">
    <property type="entry name" value="Znf_C2H2_sf"/>
</dbReference>
<dbReference type="Pfam" id="PF00096">
    <property type="entry name" value="zf-C2H2"/>
    <property type="match status" value="2"/>
</dbReference>
<evidence type="ECO:0000256" key="3">
    <source>
        <dbReference type="ARBA" id="ARBA00022771"/>
    </source>
</evidence>
<evidence type="ECO:0000259" key="7">
    <source>
        <dbReference type="PROSITE" id="PS50157"/>
    </source>
</evidence>
<dbReference type="GO" id="GO:0005634">
    <property type="term" value="C:nucleus"/>
    <property type="evidence" value="ECO:0007669"/>
    <property type="project" value="TreeGrafter"/>
</dbReference>
<organism evidence="8">
    <name type="scientific">Lepeophtheirus salmonis</name>
    <name type="common">Salmon louse</name>
    <name type="synonym">Caligus salmonis</name>
    <dbReference type="NCBI Taxonomy" id="72036"/>
    <lineage>
        <taxon>Eukaryota</taxon>
        <taxon>Metazoa</taxon>
        <taxon>Ecdysozoa</taxon>
        <taxon>Arthropoda</taxon>
        <taxon>Crustacea</taxon>
        <taxon>Multicrustacea</taxon>
        <taxon>Hexanauplia</taxon>
        <taxon>Copepoda</taxon>
        <taxon>Siphonostomatoida</taxon>
        <taxon>Caligidae</taxon>
        <taxon>Lepeophtheirus</taxon>
    </lineage>
</organism>
<dbReference type="EMBL" id="HACA01024505">
    <property type="protein sequence ID" value="CDW41866.1"/>
    <property type="molecule type" value="Transcribed_RNA"/>
</dbReference>
<dbReference type="GO" id="GO:0000981">
    <property type="term" value="F:DNA-binding transcription factor activity, RNA polymerase II-specific"/>
    <property type="evidence" value="ECO:0007669"/>
    <property type="project" value="TreeGrafter"/>
</dbReference>
<feature type="region of interest" description="Disordered" evidence="6">
    <location>
        <begin position="109"/>
        <end position="135"/>
    </location>
</feature>
<sequence>MEKESLWDVTMEWAHKNYGKSFLRDKKGTLSLILSHLDILLDECSSALEEYFVALDLETIEDMDLVPLIVPNKLSPYLGNSYILQCETNEGLGSKVKSLKIKNELEDFENEENDDEFNEEIEDEGNGEDMNEDMGDDFNEDPLDIEDEGVYTCVKCSTTHESYDDFMVHLQFKCVKLKGGKNNRKRKKLQENIEDRTCKVCCKTFNSLKYLRYFHMTKCQGYNNIDPLNSTLLKCTNCNKEYKTPRHYYLHVKTCGTTETFSEKVDTRCLKDISCCKCGFIARSKEEFQSSNHKCEPDKPFKCTKCDFRTCHPDSLRKHDLAIHNKDKPTHCCEICGASYSYGAGLNRHLKTHSEKPPKLSCPTCGKLFSRRYTLNRHLESHKPAQKHPCETCGKIFVSLRYLKRHIKSQHPESGHLETHECTHCHSFFREKAYLKKHIRKKHSFN</sequence>
<keyword evidence="2" id="KW-0677">Repeat</keyword>
<evidence type="ECO:0000256" key="5">
    <source>
        <dbReference type="PROSITE-ProRule" id="PRU00042"/>
    </source>
</evidence>
<dbReference type="InterPro" id="IPR013087">
    <property type="entry name" value="Znf_C2H2_type"/>
</dbReference>
<proteinExistence type="predicted"/>
<dbReference type="PROSITE" id="PS00028">
    <property type="entry name" value="ZINC_FINGER_C2H2_1"/>
    <property type="match status" value="4"/>
</dbReference>
<evidence type="ECO:0000256" key="1">
    <source>
        <dbReference type="ARBA" id="ARBA00022723"/>
    </source>
</evidence>
<keyword evidence="3 5" id="KW-0863">Zinc-finger</keyword>
<dbReference type="SUPFAM" id="SSF57667">
    <property type="entry name" value="beta-beta-alpha zinc fingers"/>
    <property type="match status" value="2"/>
</dbReference>
<evidence type="ECO:0000256" key="6">
    <source>
        <dbReference type="SAM" id="MobiDB-lite"/>
    </source>
</evidence>
<dbReference type="AlphaFoldDB" id="A0A0K2UW14"/>
<protein>
    <submittedName>
        <fullName evidence="8">Zinc finger protein 26like [Capra hircus]</fullName>
    </submittedName>
</protein>
<dbReference type="PROSITE" id="PS50157">
    <property type="entry name" value="ZINC_FINGER_C2H2_2"/>
    <property type="match status" value="5"/>
</dbReference>
<dbReference type="GO" id="GO:0008270">
    <property type="term" value="F:zinc ion binding"/>
    <property type="evidence" value="ECO:0007669"/>
    <property type="project" value="UniProtKB-KW"/>
</dbReference>
<dbReference type="PANTHER" id="PTHR24379">
    <property type="entry name" value="KRAB AND ZINC FINGER DOMAIN-CONTAINING"/>
    <property type="match status" value="1"/>
</dbReference>
<dbReference type="GO" id="GO:0000977">
    <property type="term" value="F:RNA polymerase II transcription regulatory region sequence-specific DNA binding"/>
    <property type="evidence" value="ECO:0007669"/>
    <property type="project" value="TreeGrafter"/>
</dbReference>
<dbReference type="OrthoDB" id="6077919at2759"/>
<evidence type="ECO:0000256" key="4">
    <source>
        <dbReference type="ARBA" id="ARBA00022833"/>
    </source>
</evidence>
<dbReference type="Gene3D" id="3.30.160.60">
    <property type="entry name" value="Classic Zinc Finger"/>
    <property type="match status" value="3"/>
</dbReference>
<reference evidence="8" key="1">
    <citation type="submission" date="2014-05" db="EMBL/GenBank/DDBJ databases">
        <authorList>
            <person name="Chronopoulou M."/>
        </authorList>
    </citation>
    <scope>NUCLEOTIDE SEQUENCE</scope>
    <source>
        <tissue evidence="8">Whole organism</tissue>
    </source>
</reference>
<accession>A0A0K2UW14</accession>